<dbReference type="HOGENOM" id="CLU_3383289_0_0_6"/>
<organism evidence="1 2">
    <name type="scientific">Pseudomonas savastanoi pv. phaseolicola (strain 1448A / Race 6)</name>
    <name type="common">Pseudomonas syringae pv. phaseolicola (strain 1448A / Race 6)</name>
    <dbReference type="NCBI Taxonomy" id="264730"/>
    <lineage>
        <taxon>Bacteria</taxon>
        <taxon>Pseudomonadati</taxon>
        <taxon>Pseudomonadota</taxon>
        <taxon>Gammaproteobacteria</taxon>
        <taxon>Pseudomonadales</taxon>
        <taxon>Pseudomonadaceae</taxon>
        <taxon>Pseudomonas</taxon>
    </lineage>
</organism>
<evidence type="ECO:0000313" key="2">
    <source>
        <dbReference type="Proteomes" id="UP000000551"/>
    </source>
</evidence>
<reference evidence="1 2" key="1">
    <citation type="journal article" date="2005" name="J. Bacteriol.">
        <title>Whole-genome sequence analysis of Pseudomonas syringae pv. phaseolicola 1448A reveals divergence among pathovars in genes involved in virulence and transposition.</title>
        <authorList>
            <person name="Joardar V."/>
            <person name="Lindeberg M."/>
            <person name="Jackson R.W."/>
            <person name="Selengut J."/>
            <person name="Dodson R."/>
            <person name="Brinkac L.M."/>
            <person name="Daugherty S.C."/>
            <person name="Deboy R."/>
            <person name="Durkin A.S."/>
            <person name="Giglio M.G."/>
            <person name="Madupu R."/>
            <person name="Nelson W.C."/>
            <person name="Rosovitz M.J."/>
            <person name="Sullivan S."/>
            <person name="Crabtree J."/>
            <person name="Creasy T."/>
            <person name="Davidsen T."/>
            <person name="Haft D.H."/>
            <person name="Zafar N."/>
            <person name="Zhou L."/>
            <person name="Halpin R."/>
            <person name="Holley T."/>
            <person name="Khouri H."/>
            <person name="Feldblyum T."/>
            <person name="White O."/>
            <person name="Fraser C.M."/>
            <person name="Chatterjee A.K."/>
            <person name="Cartinhour S."/>
            <person name="Schneider D.J."/>
            <person name="Mansfield J."/>
            <person name="Collmer A."/>
            <person name="Buell C.R."/>
        </authorList>
    </citation>
    <scope>NUCLEOTIDE SEQUENCE [LARGE SCALE GENOMIC DNA]</scope>
    <source>
        <strain evidence="2">1448A / Race 6</strain>
    </source>
</reference>
<evidence type="ECO:0000313" key="1">
    <source>
        <dbReference type="EMBL" id="AAZ35247.1"/>
    </source>
</evidence>
<protein>
    <submittedName>
        <fullName evidence="1">Uncharacterized protein</fullName>
    </submittedName>
</protein>
<dbReference type="AlphaFoldDB" id="Q48HH0"/>
<proteinExistence type="predicted"/>
<dbReference type="Proteomes" id="UP000000551">
    <property type="component" value="Chromosome"/>
</dbReference>
<dbReference type="EMBL" id="CP000058">
    <property type="protein sequence ID" value="AAZ35247.1"/>
    <property type="molecule type" value="Genomic_DNA"/>
</dbReference>
<accession>Q48HH0</accession>
<gene>
    <name evidence="1" type="ordered locus">PSPPH_2982</name>
</gene>
<sequence>MFDTGISMLEKLKLRGFPASGPMFWPGLSLHWP</sequence>
<dbReference type="KEGG" id="psp:PSPPH_2982"/>
<name>Q48HH0_PSE14</name>